<dbReference type="InterPro" id="IPR036771">
    <property type="entry name" value="ATPsynth_dsu/esu_N"/>
</dbReference>
<name>G0PIW8_CAEBE</name>
<dbReference type="OrthoDB" id="270171at2759"/>
<proteinExistence type="predicted"/>
<evidence type="ECO:0000313" key="3">
    <source>
        <dbReference type="Proteomes" id="UP000008068"/>
    </source>
</evidence>
<organism evidence="3">
    <name type="scientific">Caenorhabditis brenneri</name>
    <name type="common">Nematode worm</name>
    <dbReference type="NCBI Taxonomy" id="135651"/>
    <lineage>
        <taxon>Eukaryota</taxon>
        <taxon>Metazoa</taxon>
        <taxon>Ecdysozoa</taxon>
        <taxon>Nematoda</taxon>
        <taxon>Chromadorea</taxon>
        <taxon>Rhabditida</taxon>
        <taxon>Rhabditina</taxon>
        <taxon>Rhabditomorpha</taxon>
        <taxon>Rhabditoidea</taxon>
        <taxon>Rhabditidae</taxon>
        <taxon>Peloderinae</taxon>
        <taxon>Caenorhabditis</taxon>
    </lineage>
</organism>
<dbReference type="STRING" id="135651.G0PIW8"/>
<keyword evidence="3" id="KW-1185">Reference proteome</keyword>
<sequence>MSGIKVIPKTVHRDVMMAKLIEKLSMEDAPAKNDNPDELRFTFASPDTAVFSNAVVKQVDVPTLAGMVHVLANHVPTIGILSCLGDHNGRLMISMSPLPVLSLNLPEEPPDEGSEVARAEAQEPEKTTEYLESFLGKDPAESSQIPSCNTKLWKKTAAQARLHRRAFCLPSH</sequence>
<feature type="compositionally biased region" description="Basic and acidic residues" evidence="1">
    <location>
        <begin position="115"/>
        <end position="128"/>
    </location>
</feature>
<dbReference type="AlphaFoldDB" id="G0PIW8"/>
<evidence type="ECO:0000256" key="1">
    <source>
        <dbReference type="SAM" id="MobiDB-lite"/>
    </source>
</evidence>
<gene>
    <name evidence="2" type="ORF">CAEBREN_02454</name>
</gene>
<dbReference type="Gene3D" id="2.60.15.10">
    <property type="entry name" value="F0F1 ATP synthase delta/epsilon subunit, N-terminal"/>
    <property type="match status" value="1"/>
</dbReference>
<dbReference type="eggNOG" id="KOG1758">
    <property type="taxonomic scope" value="Eukaryota"/>
</dbReference>
<feature type="region of interest" description="Disordered" evidence="1">
    <location>
        <begin position="106"/>
        <end position="128"/>
    </location>
</feature>
<dbReference type="SUPFAM" id="SSF51344">
    <property type="entry name" value="Epsilon subunit of F1F0-ATP synthase N-terminal domain"/>
    <property type="match status" value="1"/>
</dbReference>
<protein>
    <submittedName>
        <fullName evidence="2">Uncharacterized protein</fullName>
    </submittedName>
</protein>
<dbReference type="EMBL" id="GL380615">
    <property type="protein sequence ID" value="EGT58453.1"/>
    <property type="molecule type" value="Genomic_DNA"/>
</dbReference>
<dbReference type="InParanoid" id="G0PIW8"/>
<dbReference type="HOGENOM" id="CLU_1556639_0_0_1"/>
<evidence type="ECO:0000313" key="2">
    <source>
        <dbReference type="EMBL" id="EGT58453.1"/>
    </source>
</evidence>
<reference evidence="3" key="1">
    <citation type="submission" date="2011-07" db="EMBL/GenBank/DDBJ databases">
        <authorList>
            <consortium name="Caenorhabditis brenneri Sequencing and Analysis Consortium"/>
            <person name="Wilson R.K."/>
        </authorList>
    </citation>
    <scope>NUCLEOTIDE SEQUENCE [LARGE SCALE GENOMIC DNA]</scope>
    <source>
        <strain evidence="3">PB2801</strain>
    </source>
</reference>
<dbReference type="Proteomes" id="UP000008068">
    <property type="component" value="Unassembled WGS sequence"/>
</dbReference>
<accession>G0PIW8</accession>